<evidence type="ECO:0000313" key="3">
    <source>
        <dbReference type="Proteomes" id="UP000242687"/>
    </source>
</evidence>
<dbReference type="InterPro" id="IPR051706">
    <property type="entry name" value="Glycosyltransferase_domain"/>
</dbReference>
<keyword evidence="3" id="KW-1185">Reference proteome</keyword>
<dbReference type="RefSeq" id="WP_100340264.1">
    <property type="nucleotide sequence ID" value="NZ_PGFJ01000001.1"/>
</dbReference>
<dbReference type="SUPFAM" id="SSF53448">
    <property type="entry name" value="Nucleotide-diphospho-sugar transferases"/>
    <property type="match status" value="1"/>
</dbReference>
<dbReference type="GO" id="GO:0016020">
    <property type="term" value="C:membrane"/>
    <property type="evidence" value="ECO:0007669"/>
    <property type="project" value="GOC"/>
</dbReference>
<comment type="caution">
    <text evidence="2">The sequence shown here is derived from an EMBL/GenBank/DDBJ whole genome shotgun (WGS) entry which is preliminary data.</text>
</comment>
<reference evidence="2 3" key="1">
    <citation type="submission" date="2017-11" db="EMBL/GenBank/DDBJ databases">
        <title>Genomic Encyclopedia of Archaeal and Bacterial Type Strains, Phase II (KMG-II): From Individual Species to Whole Genera.</title>
        <authorList>
            <person name="Goeker M."/>
        </authorList>
    </citation>
    <scope>NUCLEOTIDE SEQUENCE [LARGE SCALE GENOMIC DNA]</scope>
    <source>
        <strain evidence="2 3">DSM 28175</strain>
    </source>
</reference>
<dbReference type="GO" id="GO:0000030">
    <property type="term" value="F:mannosyltransferase activity"/>
    <property type="evidence" value="ECO:0007669"/>
    <property type="project" value="TreeGrafter"/>
</dbReference>
<dbReference type="GO" id="GO:0051999">
    <property type="term" value="P:mannosyl-inositol phosphorylceramide biosynthetic process"/>
    <property type="evidence" value="ECO:0007669"/>
    <property type="project" value="TreeGrafter"/>
</dbReference>
<proteinExistence type="predicted"/>
<dbReference type="PANTHER" id="PTHR32385:SF15">
    <property type="entry name" value="INOSITOL PHOSPHOCERAMIDE MANNOSYLTRANSFERASE 1"/>
    <property type="match status" value="1"/>
</dbReference>
<sequence>MIPKIIHLCWLSGDAYPDDIKKCISTWHEHLPDYEIRVWTNKDLEQLNSTWVTQAYNAKKYAFAADFIRLYALYNYGGIYLDSDIFVYKSFNPLLHLPYFIGEDYTHYFEPAVMGAEKGSVWVKHCLDYYIDRSFIKADGSFDMLPLPGIFYISLKGKMKFNKINAISDFVFKDDVLNIFNYHFFNSRNQLEIVQKPASYCSHMFAGSWVNIKDEQVVKRLLKKYLPKPALLFVFKITSYLSKDNKQFRIDNP</sequence>
<dbReference type="Proteomes" id="UP000242687">
    <property type="component" value="Unassembled WGS sequence"/>
</dbReference>
<dbReference type="AlphaFoldDB" id="A0A2H9VTB0"/>
<keyword evidence="1 2" id="KW-0808">Transferase</keyword>
<organism evidence="2 3">
    <name type="scientific">Mucilaginibacter auburnensis</name>
    <dbReference type="NCBI Taxonomy" id="1457233"/>
    <lineage>
        <taxon>Bacteria</taxon>
        <taxon>Pseudomonadati</taxon>
        <taxon>Bacteroidota</taxon>
        <taxon>Sphingobacteriia</taxon>
        <taxon>Sphingobacteriales</taxon>
        <taxon>Sphingobacteriaceae</taxon>
        <taxon>Mucilaginibacter</taxon>
    </lineage>
</organism>
<gene>
    <name evidence="2" type="ORF">CLV57_1055</name>
</gene>
<dbReference type="InterPro" id="IPR029044">
    <property type="entry name" value="Nucleotide-diphossugar_trans"/>
</dbReference>
<name>A0A2H9VTB0_9SPHI</name>
<dbReference type="EMBL" id="PGFJ01000001">
    <property type="protein sequence ID" value="PJJ84051.1"/>
    <property type="molecule type" value="Genomic_DNA"/>
</dbReference>
<accession>A0A2H9VTB0</accession>
<evidence type="ECO:0000313" key="2">
    <source>
        <dbReference type="EMBL" id="PJJ84051.1"/>
    </source>
</evidence>
<evidence type="ECO:0000256" key="1">
    <source>
        <dbReference type="ARBA" id="ARBA00022679"/>
    </source>
</evidence>
<dbReference type="InterPro" id="IPR007577">
    <property type="entry name" value="GlycoTrfase_DXD_sugar-bd_CS"/>
</dbReference>
<dbReference type="OrthoDB" id="9802987at2"/>
<dbReference type="Pfam" id="PF04488">
    <property type="entry name" value="Gly_transf_sug"/>
    <property type="match status" value="1"/>
</dbReference>
<dbReference type="Gene3D" id="3.90.550.20">
    <property type="match status" value="1"/>
</dbReference>
<dbReference type="PANTHER" id="PTHR32385">
    <property type="entry name" value="MANNOSYL PHOSPHORYLINOSITOL CERAMIDE SYNTHASE"/>
    <property type="match status" value="1"/>
</dbReference>
<protein>
    <submittedName>
        <fullName evidence="2">Glycosyl transferase-like sugar-binding protein</fullName>
    </submittedName>
</protein>